<reference evidence="4" key="1">
    <citation type="journal article" date="2014" name="Int. J. Syst. Evol. Microbiol.">
        <title>Complete genome sequence of Corynebacterium casei LMG S-19264T (=DSM 44701T), isolated from a smear-ripened cheese.</title>
        <authorList>
            <consortium name="US DOE Joint Genome Institute (JGI-PGF)"/>
            <person name="Walter F."/>
            <person name="Albersmeier A."/>
            <person name="Kalinowski J."/>
            <person name="Ruckert C."/>
        </authorList>
    </citation>
    <scope>NUCLEOTIDE SEQUENCE</scope>
    <source>
        <strain evidence="4">JCM 19831</strain>
    </source>
</reference>
<dbReference type="Proteomes" id="UP000642070">
    <property type="component" value="Unassembled WGS sequence"/>
</dbReference>
<dbReference type="SUPFAM" id="SSF46689">
    <property type="entry name" value="Homeodomain-like"/>
    <property type="match status" value="1"/>
</dbReference>
<dbReference type="GO" id="GO:0003700">
    <property type="term" value="F:DNA-binding transcription factor activity"/>
    <property type="evidence" value="ECO:0007669"/>
    <property type="project" value="TreeGrafter"/>
</dbReference>
<evidence type="ECO:0000256" key="1">
    <source>
        <dbReference type="ARBA" id="ARBA00023125"/>
    </source>
</evidence>
<keyword evidence="5" id="KW-1185">Reference proteome</keyword>
<protein>
    <submittedName>
        <fullName evidence="4">TetR family transcriptional regulator</fullName>
    </submittedName>
</protein>
<dbReference type="Gene3D" id="1.10.10.60">
    <property type="entry name" value="Homeodomain-like"/>
    <property type="match status" value="1"/>
</dbReference>
<organism evidence="4 5">
    <name type="scientific">Dactylosporangium sucinum</name>
    <dbReference type="NCBI Taxonomy" id="1424081"/>
    <lineage>
        <taxon>Bacteria</taxon>
        <taxon>Bacillati</taxon>
        <taxon>Actinomycetota</taxon>
        <taxon>Actinomycetes</taxon>
        <taxon>Micromonosporales</taxon>
        <taxon>Micromonosporaceae</taxon>
        <taxon>Dactylosporangium</taxon>
    </lineage>
</organism>
<dbReference type="AlphaFoldDB" id="A0A917UD76"/>
<keyword evidence="1 2" id="KW-0238">DNA-binding</keyword>
<dbReference type="InterPro" id="IPR001647">
    <property type="entry name" value="HTH_TetR"/>
</dbReference>
<dbReference type="GO" id="GO:0000976">
    <property type="term" value="F:transcription cis-regulatory region binding"/>
    <property type="evidence" value="ECO:0007669"/>
    <property type="project" value="TreeGrafter"/>
</dbReference>
<dbReference type="PANTHER" id="PTHR30055">
    <property type="entry name" value="HTH-TYPE TRANSCRIPTIONAL REGULATOR RUTR"/>
    <property type="match status" value="1"/>
</dbReference>
<dbReference type="SUPFAM" id="SSF48498">
    <property type="entry name" value="Tetracyclin repressor-like, C-terminal domain"/>
    <property type="match status" value="1"/>
</dbReference>
<reference evidence="4" key="2">
    <citation type="submission" date="2020-09" db="EMBL/GenBank/DDBJ databases">
        <authorList>
            <person name="Sun Q."/>
            <person name="Ohkuma M."/>
        </authorList>
    </citation>
    <scope>NUCLEOTIDE SEQUENCE</scope>
    <source>
        <strain evidence="4">JCM 19831</strain>
    </source>
</reference>
<dbReference type="RefSeq" id="WP_229837120.1">
    <property type="nucleotide sequence ID" value="NZ_BMPI01000096.1"/>
</dbReference>
<dbReference type="InterPro" id="IPR036271">
    <property type="entry name" value="Tet_transcr_reg_TetR-rel_C_sf"/>
</dbReference>
<dbReference type="InterPro" id="IPR050109">
    <property type="entry name" value="HTH-type_TetR-like_transc_reg"/>
</dbReference>
<dbReference type="InterPro" id="IPR009057">
    <property type="entry name" value="Homeodomain-like_sf"/>
</dbReference>
<evidence type="ECO:0000259" key="3">
    <source>
        <dbReference type="PROSITE" id="PS50977"/>
    </source>
</evidence>
<evidence type="ECO:0000256" key="2">
    <source>
        <dbReference type="PROSITE-ProRule" id="PRU00335"/>
    </source>
</evidence>
<dbReference type="PANTHER" id="PTHR30055:SF223">
    <property type="entry name" value="HTH-TYPE TRANSCRIPTIONAL REGULATOR UIDR"/>
    <property type="match status" value="1"/>
</dbReference>
<evidence type="ECO:0000313" key="4">
    <source>
        <dbReference type="EMBL" id="GGM84311.1"/>
    </source>
</evidence>
<evidence type="ECO:0000313" key="5">
    <source>
        <dbReference type="Proteomes" id="UP000642070"/>
    </source>
</evidence>
<name>A0A917UD76_9ACTN</name>
<gene>
    <name evidence="4" type="ORF">GCM10007977_102280</name>
</gene>
<accession>A0A917UD76</accession>
<dbReference type="PROSITE" id="PS50977">
    <property type="entry name" value="HTH_TETR_2"/>
    <property type="match status" value="1"/>
</dbReference>
<comment type="caution">
    <text evidence="4">The sequence shown here is derived from an EMBL/GenBank/DDBJ whole genome shotgun (WGS) entry which is preliminary data.</text>
</comment>
<proteinExistence type="predicted"/>
<dbReference type="EMBL" id="BMPI01000096">
    <property type="protein sequence ID" value="GGM84311.1"/>
    <property type="molecule type" value="Genomic_DNA"/>
</dbReference>
<sequence length="186" mass="20409">MTIANQERVYRAPRREAQATATREAIVTAAGRLFADQGWAPTTMAAIAAEAGVTAKSVYTVADKPGLLLLAMAQHDRERPGDDLAAELLRHYPLCRTLEHAAAAEPALRDAWRAHQRRHRADAKRIVRAAADAGRLRAGLPGGRATDAVWSLITWHSVALLVEERGWGRAKLARWLDELVDRVVAD</sequence>
<dbReference type="Gene3D" id="1.10.357.10">
    <property type="entry name" value="Tetracycline Repressor, domain 2"/>
    <property type="match status" value="1"/>
</dbReference>
<feature type="DNA-binding region" description="H-T-H motif" evidence="2">
    <location>
        <begin position="43"/>
        <end position="62"/>
    </location>
</feature>
<feature type="domain" description="HTH tetR-type" evidence="3">
    <location>
        <begin position="20"/>
        <end position="80"/>
    </location>
</feature>
<dbReference type="Pfam" id="PF00440">
    <property type="entry name" value="TetR_N"/>
    <property type="match status" value="1"/>
</dbReference>